<dbReference type="SUPFAM" id="SSF103481">
    <property type="entry name" value="Multidrug resistance efflux transporter EmrE"/>
    <property type="match status" value="1"/>
</dbReference>
<feature type="transmembrane region" description="Helical" evidence="5">
    <location>
        <begin position="221"/>
        <end position="242"/>
    </location>
</feature>
<dbReference type="EMBL" id="QASO01000032">
    <property type="protein sequence ID" value="PTU80059.1"/>
    <property type="molecule type" value="Genomic_DNA"/>
</dbReference>
<dbReference type="InterPro" id="IPR000620">
    <property type="entry name" value="EamA_dom"/>
</dbReference>
<evidence type="ECO:0000313" key="7">
    <source>
        <dbReference type="EMBL" id="PTU80059.1"/>
    </source>
</evidence>
<feature type="transmembrane region" description="Helical" evidence="5">
    <location>
        <begin position="30"/>
        <end position="49"/>
    </location>
</feature>
<evidence type="ECO:0000256" key="3">
    <source>
        <dbReference type="ARBA" id="ARBA00022989"/>
    </source>
</evidence>
<keyword evidence="3 5" id="KW-1133">Transmembrane helix</keyword>
<dbReference type="GO" id="GO:0016020">
    <property type="term" value="C:membrane"/>
    <property type="evidence" value="ECO:0007669"/>
    <property type="project" value="UniProtKB-SubCell"/>
</dbReference>
<organism evidence="7 8">
    <name type="scientific">Ectopseudomonas oleovorans</name>
    <name type="common">Pseudomonas oleovorans</name>
    <dbReference type="NCBI Taxonomy" id="301"/>
    <lineage>
        <taxon>Bacteria</taxon>
        <taxon>Pseudomonadati</taxon>
        <taxon>Pseudomonadota</taxon>
        <taxon>Gammaproteobacteria</taxon>
        <taxon>Pseudomonadales</taxon>
        <taxon>Pseudomonadaceae</taxon>
        <taxon>Ectopseudomonas</taxon>
    </lineage>
</organism>
<keyword evidence="4 5" id="KW-0472">Membrane</keyword>
<dbReference type="AlphaFoldDB" id="A0A2T5PQQ2"/>
<feature type="transmembrane region" description="Helical" evidence="5">
    <location>
        <begin position="136"/>
        <end position="154"/>
    </location>
</feature>
<gene>
    <name evidence="7" type="ORF">DBO86_05660</name>
</gene>
<evidence type="ECO:0000256" key="2">
    <source>
        <dbReference type="ARBA" id="ARBA00022692"/>
    </source>
</evidence>
<evidence type="ECO:0000256" key="5">
    <source>
        <dbReference type="SAM" id="Phobius"/>
    </source>
</evidence>
<feature type="transmembrane region" description="Helical" evidence="5">
    <location>
        <begin position="248"/>
        <end position="266"/>
    </location>
</feature>
<feature type="transmembrane region" description="Helical" evidence="5">
    <location>
        <begin position="61"/>
        <end position="78"/>
    </location>
</feature>
<feature type="transmembrane region" description="Helical" evidence="5">
    <location>
        <begin position="111"/>
        <end position="130"/>
    </location>
</feature>
<feature type="transmembrane region" description="Helical" evidence="5">
    <location>
        <begin position="84"/>
        <end position="104"/>
    </location>
</feature>
<protein>
    <submittedName>
        <fullName evidence="7">EamA family transporter</fullName>
    </submittedName>
</protein>
<dbReference type="PANTHER" id="PTHR32322:SF9">
    <property type="entry name" value="AMINO-ACID METABOLITE EFFLUX PUMP-RELATED"/>
    <property type="match status" value="1"/>
</dbReference>
<feature type="transmembrane region" description="Helical" evidence="5">
    <location>
        <begin position="161"/>
        <end position="181"/>
    </location>
</feature>
<keyword evidence="8" id="KW-1185">Reference proteome</keyword>
<feature type="domain" description="EamA" evidence="6">
    <location>
        <begin position="138"/>
        <end position="265"/>
    </location>
</feature>
<accession>A0A2T5PQQ2</accession>
<dbReference type="InterPro" id="IPR037185">
    <property type="entry name" value="EmrE-like"/>
</dbReference>
<comment type="caution">
    <text evidence="7">The sequence shown here is derived from an EMBL/GenBank/DDBJ whole genome shotgun (WGS) entry which is preliminary data.</text>
</comment>
<dbReference type="Pfam" id="PF00892">
    <property type="entry name" value="EamA"/>
    <property type="match status" value="1"/>
</dbReference>
<name>A0A2T5PQQ2_ECTOL</name>
<evidence type="ECO:0000313" key="8">
    <source>
        <dbReference type="Proteomes" id="UP000244052"/>
    </source>
</evidence>
<dbReference type="PANTHER" id="PTHR32322">
    <property type="entry name" value="INNER MEMBRANE TRANSPORTER"/>
    <property type="match status" value="1"/>
</dbReference>
<dbReference type="Proteomes" id="UP000244052">
    <property type="component" value="Unassembled WGS sequence"/>
</dbReference>
<sequence>MLTCFAMVAFAANSLLTRLAFQTTAIDATSFTVIRIVSGAITLLAILILQRAPLRLARSGWWPAILLFTYAASFSFAYRDISTGAGALVLFASAQLLMIGYGYYKGERTSIFGVLLALVGLAAFLTPSASAPSLSATALMAVAGFAWGGFSLIGRSADSPVASTASSFLWAVPLAFGLMWLQHEHLSFDTKGAVYALLSGTLASAIGYAVWYWVRVRMTAISAGAVQLSVPVLSAILGVLILSENISWMSGISASITLIGVAWVTMKATAGQQSNVVTQD</sequence>
<evidence type="ECO:0000259" key="6">
    <source>
        <dbReference type="Pfam" id="PF00892"/>
    </source>
</evidence>
<evidence type="ECO:0000256" key="4">
    <source>
        <dbReference type="ARBA" id="ARBA00023136"/>
    </source>
</evidence>
<feature type="transmembrane region" description="Helical" evidence="5">
    <location>
        <begin position="193"/>
        <end position="214"/>
    </location>
</feature>
<proteinExistence type="predicted"/>
<dbReference type="InterPro" id="IPR050638">
    <property type="entry name" value="AA-Vitamin_Transporters"/>
</dbReference>
<evidence type="ECO:0000256" key="1">
    <source>
        <dbReference type="ARBA" id="ARBA00004141"/>
    </source>
</evidence>
<keyword evidence="2 5" id="KW-0812">Transmembrane</keyword>
<comment type="subcellular location">
    <subcellularLocation>
        <location evidence="1">Membrane</location>
        <topology evidence="1">Multi-pass membrane protein</topology>
    </subcellularLocation>
</comment>
<reference evidence="7 8" key="1">
    <citation type="submission" date="2018-04" db="EMBL/GenBank/DDBJ databases">
        <title>Pseudomonas sp. nov., isolated from mangrove soil.</title>
        <authorList>
            <person name="Chen C."/>
        </authorList>
    </citation>
    <scope>NUCLEOTIDE SEQUENCE [LARGE SCALE GENOMIC DNA]</scope>
    <source>
        <strain evidence="7 8">JCM 14246</strain>
    </source>
</reference>